<dbReference type="OrthoDB" id="2529286at2759"/>
<evidence type="ECO:0000256" key="1">
    <source>
        <dbReference type="SAM" id="MobiDB-lite"/>
    </source>
</evidence>
<protein>
    <recommendedName>
        <fullName evidence="4">Diaminohydroxyphosphoribosylamino-pyrimidine deaminase</fullName>
    </recommendedName>
</protein>
<dbReference type="STRING" id="1314783.A0A165PI22"/>
<dbReference type="EMBL" id="KV429068">
    <property type="protein sequence ID" value="KZT68238.1"/>
    <property type="molecule type" value="Genomic_DNA"/>
</dbReference>
<reference evidence="2 3" key="1">
    <citation type="journal article" date="2016" name="Mol. Biol. Evol.">
        <title>Comparative Genomics of Early-Diverging Mushroom-Forming Fungi Provides Insights into the Origins of Lignocellulose Decay Capabilities.</title>
        <authorList>
            <person name="Nagy L.G."/>
            <person name="Riley R."/>
            <person name="Tritt A."/>
            <person name="Adam C."/>
            <person name="Daum C."/>
            <person name="Floudas D."/>
            <person name="Sun H."/>
            <person name="Yadav J.S."/>
            <person name="Pangilinan J."/>
            <person name="Larsson K.H."/>
            <person name="Matsuura K."/>
            <person name="Barry K."/>
            <person name="Labutti K."/>
            <person name="Kuo R."/>
            <person name="Ohm R.A."/>
            <person name="Bhattacharya S.S."/>
            <person name="Shirouzu T."/>
            <person name="Yoshinaga Y."/>
            <person name="Martin F.M."/>
            <person name="Grigoriev I.V."/>
            <person name="Hibbett D.S."/>
        </authorList>
    </citation>
    <scope>NUCLEOTIDE SEQUENCE [LARGE SCALE GENOMIC DNA]</scope>
    <source>
        <strain evidence="2 3">L-15889</strain>
    </source>
</reference>
<feature type="compositionally biased region" description="Basic residues" evidence="1">
    <location>
        <begin position="85"/>
        <end position="98"/>
    </location>
</feature>
<dbReference type="PANTHER" id="PTHR14614">
    <property type="entry name" value="HEPATOCELLULAR CARCINOMA-ASSOCIATED ANTIGEN"/>
    <property type="match status" value="1"/>
</dbReference>
<dbReference type="GO" id="GO:0032991">
    <property type="term" value="C:protein-containing complex"/>
    <property type="evidence" value="ECO:0007669"/>
    <property type="project" value="TreeGrafter"/>
</dbReference>
<feature type="region of interest" description="Disordered" evidence="1">
    <location>
        <begin position="72"/>
        <end position="103"/>
    </location>
</feature>
<organism evidence="2 3">
    <name type="scientific">Daedalea quercina L-15889</name>
    <dbReference type="NCBI Taxonomy" id="1314783"/>
    <lineage>
        <taxon>Eukaryota</taxon>
        <taxon>Fungi</taxon>
        <taxon>Dikarya</taxon>
        <taxon>Basidiomycota</taxon>
        <taxon>Agaricomycotina</taxon>
        <taxon>Agaricomycetes</taxon>
        <taxon>Polyporales</taxon>
        <taxon>Fomitopsis</taxon>
    </lineage>
</organism>
<dbReference type="InterPro" id="IPR019410">
    <property type="entry name" value="Methyltransf_16"/>
</dbReference>
<dbReference type="Gene3D" id="3.40.50.150">
    <property type="entry name" value="Vaccinia Virus protein VP39"/>
    <property type="match status" value="1"/>
</dbReference>
<dbReference type="Proteomes" id="UP000076727">
    <property type="component" value="Unassembled WGS sequence"/>
</dbReference>
<keyword evidence="3" id="KW-1185">Reference proteome</keyword>
<evidence type="ECO:0000313" key="3">
    <source>
        <dbReference type="Proteomes" id="UP000076727"/>
    </source>
</evidence>
<dbReference type="PANTHER" id="PTHR14614:SF109">
    <property type="entry name" value="RIBOSOMAL LYSINE N-METHYLTRANSFERASE 5"/>
    <property type="match status" value="1"/>
</dbReference>
<proteinExistence type="predicted"/>
<accession>A0A165PI22</accession>
<evidence type="ECO:0008006" key="4">
    <source>
        <dbReference type="Google" id="ProtNLM"/>
    </source>
</evidence>
<sequence>MANEAEARIRVRGPIRLPARATLVSDADEEVFLLYTDLAAKDPLDGANGFRGLGYVDSHKNTLNIEITIDGRLQKPGQESTANVHHGRSGRSTKKKGKAPTEPEGHVISIELLQDTTALRSRKGDTGSVLWRASVDFAHYALQKYYNRAPDALLNADTLSRAHILELGAGTGLLGIALSPIVARYTLTDIDALVPLIQKNLAHNRSLPSLFRSTTGTRRPAHGAISSALTHQESQVCVEALDWEVLHGASPALRRSSFRYPPIDLLLVVDCIYHPSLLPALLSTIDHLTTPGMTAVLVVVELRAEDVVREFIAGWLALASDEISWQVWSISEVLDGPYAVWLGWKARRDHNDK</sequence>
<evidence type="ECO:0000313" key="2">
    <source>
        <dbReference type="EMBL" id="KZT68238.1"/>
    </source>
</evidence>
<dbReference type="GO" id="GO:0008757">
    <property type="term" value="F:S-adenosylmethionine-dependent methyltransferase activity"/>
    <property type="evidence" value="ECO:0007669"/>
    <property type="project" value="UniProtKB-ARBA"/>
</dbReference>
<gene>
    <name evidence="2" type="ORF">DAEQUDRAFT_671766</name>
</gene>
<dbReference type="InterPro" id="IPR029063">
    <property type="entry name" value="SAM-dependent_MTases_sf"/>
</dbReference>
<dbReference type="AlphaFoldDB" id="A0A165PI22"/>
<dbReference type="Pfam" id="PF10294">
    <property type="entry name" value="Methyltransf_16"/>
    <property type="match status" value="2"/>
</dbReference>
<dbReference type="GO" id="GO:0005829">
    <property type="term" value="C:cytosol"/>
    <property type="evidence" value="ECO:0007669"/>
    <property type="project" value="TreeGrafter"/>
</dbReference>
<name>A0A165PI22_9APHY</name>
<dbReference type="SUPFAM" id="SSF53335">
    <property type="entry name" value="S-adenosyl-L-methionine-dependent methyltransferases"/>
    <property type="match status" value="1"/>
</dbReference>